<dbReference type="InterPro" id="IPR009057">
    <property type="entry name" value="Homeodomain-like_sf"/>
</dbReference>
<evidence type="ECO:0000259" key="9">
    <source>
        <dbReference type="PROSITE" id="PS50071"/>
    </source>
</evidence>
<feature type="domain" description="Homeobox" evidence="9">
    <location>
        <begin position="209"/>
        <end position="269"/>
    </location>
</feature>
<feature type="DNA-binding region" description="Homeobox" evidence="6">
    <location>
        <begin position="211"/>
        <end position="270"/>
    </location>
</feature>
<feature type="compositionally biased region" description="Pro residues" evidence="8">
    <location>
        <begin position="323"/>
        <end position="334"/>
    </location>
</feature>
<dbReference type="InterPro" id="IPR020479">
    <property type="entry name" value="HD_metazoa"/>
</dbReference>
<accession>A0A9N9RZX4</accession>
<dbReference type="PANTHER" id="PTHR45921">
    <property type="entry name" value="IP01054P"/>
    <property type="match status" value="1"/>
</dbReference>
<evidence type="ECO:0000256" key="4">
    <source>
        <dbReference type="ARBA" id="ARBA00023155"/>
    </source>
</evidence>
<gene>
    <name evidence="10" type="ORF">CHIRRI_LOCUS9603</name>
</gene>
<dbReference type="GO" id="GO:0000978">
    <property type="term" value="F:RNA polymerase II cis-regulatory region sequence-specific DNA binding"/>
    <property type="evidence" value="ECO:0007669"/>
    <property type="project" value="TreeGrafter"/>
</dbReference>
<keyword evidence="4 6" id="KW-0371">Homeobox</keyword>
<evidence type="ECO:0000256" key="2">
    <source>
        <dbReference type="ARBA" id="ARBA00022473"/>
    </source>
</evidence>
<feature type="region of interest" description="Disordered" evidence="8">
    <location>
        <begin position="1"/>
        <end position="45"/>
    </location>
</feature>
<dbReference type="Pfam" id="PF00046">
    <property type="entry name" value="Homeodomain"/>
    <property type="match status" value="1"/>
</dbReference>
<dbReference type="EMBL" id="OU895879">
    <property type="protein sequence ID" value="CAG9806749.1"/>
    <property type="molecule type" value="Genomic_DNA"/>
</dbReference>
<dbReference type="GO" id="GO:0005634">
    <property type="term" value="C:nucleus"/>
    <property type="evidence" value="ECO:0007669"/>
    <property type="project" value="UniProtKB-SubCell"/>
</dbReference>
<evidence type="ECO:0000256" key="6">
    <source>
        <dbReference type="PROSITE-ProRule" id="PRU00108"/>
    </source>
</evidence>
<feature type="compositionally biased region" description="Low complexity" evidence="8">
    <location>
        <begin position="83"/>
        <end position="96"/>
    </location>
</feature>
<dbReference type="InterPro" id="IPR042247">
    <property type="entry name" value="TLX1/2/3"/>
</dbReference>
<dbReference type="GO" id="GO:0048513">
    <property type="term" value="P:animal organ development"/>
    <property type="evidence" value="ECO:0007669"/>
    <property type="project" value="TreeGrafter"/>
</dbReference>
<dbReference type="Gene3D" id="1.10.10.60">
    <property type="entry name" value="Homeodomain-like"/>
    <property type="match status" value="1"/>
</dbReference>
<dbReference type="InterPro" id="IPR017970">
    <property type="entry name" value="Homeobox_CS"/>
</dbReference>
<feature type="compositionally biased region" description="Basic and acidic residues" evidence="8">
    <location>
        <begin position="98"/>
        <end position="108"/>
    </location>
</feature>
<proteinExistence type="predicted"/>
<comment type="subcellular location">
    <subcellularLocation>
        <location evidence="1 6 7">Nucleus</location>
    </subcellularLocation>
</comment>
<organism evidence="10 11">
    <name type="scientific">Chironomus riparius</name>
    <dbReference type="NCBI Taxonomy" id="315576"/>
    <lineage>
        <taxon>Eukaryota</taxon>
        <taxon>Metazoa</taxon>
        <taxon>Ecdysozoa</taxon>
        <taxon>Arthropoda</taxon>
        <taxon>Hexapoda</taxon>
        <taxon>Insecta</taxon>
        <taxon>Pterygota</taxon>
        <taxon>Neoptera</taxon>
        <taxon>Endopterygota</taxon>
        <taxon>Diptera</taxon>
        <taxon>Nematocera</taxon>
        <taxon>Chironomoidea</taxon>
        <taxon>Chironomidae</taxon>
        <taxon>Chironominae</taxon>
        <taxon>Chironomus</taxon>
    </lineage>
</organism>
<name>A0A9N9RZX4_9DIPT</name>
<dbReference type="OrthoDB" id="6159439at2759"/>
<keyword evidence="3 6" id="KW-0238">DNA-binding</keyword>
<keyword evidence="2" id="KW-0217">Developmental protein</keyword>
<dbReference type="GO" id="GO:0000981">
    <property type="term" value="F:DNA-binding transcription factor activity, RNA polymerase II-specific"/>
    <property type="evidence" value="ECO:0007669"/>
    <property type="project" value="InterPro"/>
</dbReference>
<evidence type="ECO:0000256" key="8">
    <source>
        <dbReference type="SAM" id="MobiDB-lite"/>
    </source>
</evidence>
<feature type="region of interest" description="Disordered" evidence="8">
    <location>
        <begin position="294"/>
        <end position="334"/>
    </location>
</feature>
<keyword evidence="5 6" id="KW-0539">Nucleus</keyword>
<dbReference type="SMART" id="SM00389">
    <property type="entry name" value="HOX"/>
    <property type="match status" value="1"/>
</dbReference>
<protein>
    <recommendedName>
        <fullName evidence="9">Homeobox domain-containing protein</fullName>
    </recommendedName>
</protein>
<dbReference type="PANTHER" id="PTHR45921:SF6">
    <property type="entry name" value="C15"/>
    <property type="match status" value="1"/>
</dbReference>
<dbReference type="FunFam" id="1.10.10.60:FF:000040">
    <property type="entry name" value="T-cell leukemia homeobox protein 3"/>
    <property type="match status" value="1"/>
</dbReference>
<sequence>MKMSTHEDEDLDHDQEEINVDDVDDADSRISYGSNGSEIDLDGNGSCYDDSETVISDHHIRRDQMRSTSANLPFSISRLLSKSSSSENLNNHNNNNIDSDRKSVEKDLSDSESGKLAFSSSGLQYTATGGIYSYPLYTSSGVLRVPPQRGYPPHALHPAFPLHPAAALALKDRLAEIYMKEKHFRENSNLYSFPIARRIGHPYQNRTPPKRKKPRTSFTRIQVAELEKRFHKQKYLASAERAALARGLKMTDAQVKTWFQNRRTKWRRQTAEEREAERQAANRLMLSLQAEALSKGFGGPSSVPHTSNGAPLAALHGLQPWAPSAPPPEPHSVQ</sequence>
<reference evidence="10" key="1">
    <citation type="submission" date="2022-01" db="EMBL/GenBank/DDBJ databases">
        <authorList>
            <person name="King R."/>
        </authorList>
    </citation>
    <scope>NUCLEOTIDE SEQUENCE</scope>
</reference>
<dbReference type="PROSITE" id="PS50071">
    <property type="entry name" value="HOMEOBOX_2"/>
    <property type="match status" value="1"/>
</dbReference>
<dbReference type="PRINTS" id="PR00024">
    <property type="entry name" value="HOMEOBOX"/>
</dbReference>
<evidence type="ECO:0000256" key="3">
    <source>
        <dbReference type="ARBA" id="ARBA00023125"/>
    </source>
</evidence>
<feature type="region of interest" description="Disordered" evidence="8">
    <location>
        <begin position="83"/>
        <end position="108"/>
    </location>
</feature>
<dbReference type="CDD" id="cd00086">
    <property type="entry name" value="homeodomain"/>
    <property type="match status" value="1"/>
</dbReference>
<dbReference type="AlphaFoldDB" id="A0A9N9RZX4"/>
<feature type="compositionally biased region" description="Acidic residues" evidence="8">
    <location>
        <begin position="7"/>
        <end position="25"/>
    </location>
</feature>
<dbReference type="PROSITE" id="PS00027">
    <property type="entry name" value="HOMEOBOX_1"/>
    <property type="match status" value="1"/>
</dbReference>
<evidence type="ECO:0000313" key="11">
    <source>
        <dbReference type="Proteomes" id="UP001153620"/>
    </source>
</evidence>
<dbReference type="InterPro" id="IPR001356">
    <property type="entry name" value="HD"/>
</dbReference>
<dbReference type="Proteomes" id="UP001153620">
    <property type="component" value="Chromosome 3"/>
</dbReference>
<evidence type="ECO:0000313" key="10">
    <source>
        <dbReference type="EMBL" id="CAG9806749.1"/>
    </source>
</evidence>
<evidence type="ECO:0000256" key="5">
    <source>
        <dbReference type="ARBA" id="ARBA00023242"/>
    </source>
</evidence>
<keyword evidence="11" id="KW-1185">Reference proteome</keyword>
<dbReference type="SUPFAM" id="SSF46689">
    <property type="entry name" value="Homeodomain-like"/>
    <property type="match status" value="1"/>
</dbReference>
<reference evidence="10" key="2">
    <citation type="submission" date="2022-10" db="EMBL/GenBank/DDBJ databases">
        <authorList>
            <consortium name="ENA_rothamsted_submissions"/>
            <consortium name="culmorum"/>
            <person name="King R."/>
        </authorList>
    </citation>
    <scope>NUCLEOTIDE SEQUENCE</scope>
</reference>
<evidence type="ECO:0000256" key="1">
    <source>
        <dbReference type="ARBA" id="ARBA00004123"/>
    </source>
</evidence>
<evidence type="ECO:0000256" key="7">
    <source>
        <dbReference type="RuleBase" id="RU000682"/>
    </source>
</evidence>